<dbReference type="CDD" id="cd20175">
    <property type="entry name" value="ThyX"/>
    <property type="match status" value="1"/>
</dbReference>
<dbReference type="HAMAP" id="MF_01408">
    <property type="entry name" value="ThyX"/>
    <property type="match status" value="1"/>
</dbReference>
<evidence type="ECO:0000313" key="2">
    <source>
        <dbReference type="EMBL" id="PKD31326.1"/>
    </source>
</evidence>
<dbReference type="SUPFAM" id="SSF69796">
    <property type="entry name" value="Thymidylate synthase-complementing protein Thy1"/>
    <property type="match status" value="1"/>
</dbReference>
<dbReference type="GO" id="GO:0050797">
    <property type="term" value="F:thymidylate synthase (FAD) activity"/>
    <property type="evidence" value="ECO:0007669"/>
    <property type="project" value="UniProtKB-UniRule"/>
</dbReference>
<feature type="binding site" description="in other chain" evidence="1">
    <location>
        <begin position="89"/>
        <end position="93"/>
    </location>
    <ligand>
        <name>dUMP</name>
        <dbReference type="ChEBI" id="CHEBI:246422"/>
        <note>ligand shared between dimeric partners</note>
    </ligand>
</feature>
<dbReference type="GO" id="GO:0032259">
    <property type="term" value="P:methylation"/>
    <property type="evidence" value="ECO:0007669"/>
    <property type="project" value="UniProtKB-KW"/>
</dbReference>
<organism evidence="2 3">
    <name type="scientific">Ruminococcus bromii</name>
    <dbReference type="NCBI Taxonomy" id="40518"/>
    <lineage>
        <taxon>Bacteria</taxon>
        <taxon>Bacillati</taxon>
        <taxon>Bacillota</taxon>
        <taxon>Clostridia</taxon>
        <taxon>Eubacteriales</taxon>
        <taxon>Oscillospiraceae</taxon>
        <taxon>Ruminococcus</taxon>
    </lineage>
</organism>
<keyword evidence="1 2" id="KW-0808">Transferase</keyword>
<keyword evidence="3" id="KW-1185">Reference proteome</keyword>
<dbReference type="NCBIfam" id="TIGR02170">
    <property type="entry name" value="thyX"/>
    <property type="match status" value="1"/>
</dbReference>
<dbReference type="Gene3D" id="3.30.1360.170">
    <property type="match status" value="1"/>
</dbReference>
<feature type="binding site" evidence="1">
    <location>
        <begin position="81"/>
        <end position="83"/>
    </location>
    <ligand>
        <name>FAD</name>
        <dbReference type="ChEBI" id="CHEBI:57692"/>
        <note>ligand shared between neighboring subunits</note>
    </ligand>
</feature>
<evidence type="ECO:0000256" key="1">
    <source>
        <dbReference type="HAMAP-Rule" id="MF_01408"/>
    </source>
</evidence>
<dbReference type="GO" id="GO:0070402">
    <property type="term" value="F:NADPH binding"/>
    <property type="evidence" value="ECO:0007669"/>
    <property type="project" value="TreeGrafter"/>
</dbReference>
<dbReference type="PROSITE" id="PS51331">
    <property type="entry name" value="THYX"/>
    <property type="match status" value="1"/>
</dbReference>
<dbReference type="EC" id="2.1.1.148" evidence="1"/>
<feature type="binding site" evidence="1">
    <location>
        <position position="57"/>
    </location>
    <ligand>
        <name>FAD</name>
        <dbReference type="ChEBI" id="CHEBI:57692"/>
        <note>ligand shared between neighboring subunits</note>
    </ligand>
</feature>
<proteinExistence type="inferred from homology"/>
<feature type="active site" description="Involved in ionization of N3 of dUMP, leading to its activation" evidence="1">
    <location>
        <position position="207"/>
    </location>
</feature>
<dbReference type="PANTHER" id="PTHR34934">
    <property type="entry name" value="FLAVIN-DEPENDENT THYMIDYLATE SYNTHASE"/>
    <property type="match status" value="1"/>
</dbReference>
<sequence>MAIKVTLLTHTPNPEQTVAMAAKLCYSPSGIEDIREGLDEEKTSSFIDMLASLGHASPTEHAYFTFGIEGISRACSHQLVRHRIASYSQQSQRYVDGTRFDFVTPPEIAKNEKALAAYEKALKVEADAYKEIRDALAVGYINEKCPDKYSGTDEEIINAYKADDKKSCNAFIKKANEDARFILPNASTTKIVCTFNARSLQNFFAHRCCNRAQWEIREVAEQMLLQCLEVAPHLFKNCGPSCLFGPCPEGNMCCGKQKEMRQKYGREK</sequence>
<keyword evidence="1" id="KW-0285">Flavoprotein</keyword>
<gene>
    <name evidence="1 2" type="primary">thyX</name>
    <name evidence="2" type="ORF">RBATCC27255_00847</name>
</gene>
<name>A0A2N0USI8_9FIRM</name>
<comment type="similarity">
    <text evidence="1">Belongs to the thymidylate synthase ThyX family.</text>
</comment>
<comment type="caution">
    <text evidence="2">The sequence shown here is derived from an EMBL/GenBank/DDBJ whole genome shotgun (WGS) entry which is preliminary data.</text>
</comment>
<dbReference type="Pfam" id="PF02511">
    <property type="entry name" value="Thy1"/>
    <property type="match status" value="1"/>
</dbReference>
<keyword evidence="1" id="KW-0274">FAD</keyword>
<accession>A0A2N0USI8</accession>
<keyword evidence="1" id="KW-0545">Nucleotide biosynthesis</keyword>
<comment type="cofactor">
    <cofactor evidence="1">
        <name>FAD</name>
        <dbReference type="ChEBI" id="CHEBI:57692"/>
    </cofactor>
    <text evidence="1">Binds 4 FAD per tetramer. Each FAD binding site is formed by three monomers.</text>
</comment>
<comment type="catalytic activity">
    <reaction evidence="1">
        <text>dUMP + (6R)-5,10-methylene-5,6,7,8-tetrahydrofolate + NADPH + H(+) = dTMP + (6S)-5,6,7,8-tetrahydrofolate + NADP(+)</text>
        <dbReference type="Rhea" id="RHEA:29043"/>
        <dbReference type="ChEBI" id="CHEBI:15378"/>
        <dbReference type="ChEBI" id="CHEBI:15636"/>
        <dbReference type="ChEBI" id="CHEBI:57453"/>
        <dbReference type="ChEBI" id="CHEBI:57783"/>
        <dbReference type="ChEBI" id="CHEBI:58349"/>
        <dbReference type="ChEBI" id="CHEBI:63528"/>
        <dbReference type="ChEBI" id="CHEBI:246422"/>
        <dbReference type="EC" id="2.1.1.148"/>
    </reaction>
</comment>
<comment type="pathway">
    <text evidence="1">Pyrimidine metabolism; dTTP biosynthesis.</text>
</comment>
<dbReference type="UniPathway" id="UPA00575"/>
<dbReference type="Proteomes" id="UP000233425">
    <property type="component" value="Unassembled WGS sequence"/>
</dbReference>
<dbReference type="PANTHER" id="PTHR34934:SF1">
    <property type="entry name" value="FLAVIN-DEPENDENT THYMIDYLATE SYNTHASE"/>
    <property type="match status" value="1"/>
</dbReference>
<dbReference type="GO" id="GO:0006231">
    <property type="term" value="P:dTMP biosynthetic process"/>
    <property type="evidence" value="ECO:0007669"/>
    <property type="project" value="UniProtKB-UniRule"/>
</dbReference>
<feature type="binding site" evidence="1">
    <location>
        <position position="89"/>
    </location>
    <ligand>
        <name>FAD</name>
        <dbReference type="ChEBI" id="CHEBI:57692"/>
        <note>ligand shared between neighboring subunits</note>
    </ligand>
</feature>
<protein>
    <recommendedName>
        <fullName evidence="1">Flavin-dependent thymidylate synthase</fullName>
        <shortName evidence="1">FDTS</shortName>
        <ecNumber evidence="1">2.1.1.148</ecNumber>
    </recommendedName>
    <alternativeName>
        <fullName evidence="1">FAD-dependent thymidylate synthase</fullName>
    </alternativeName>
    <alternativeName>
        <fullName evidence="1">Thymidylate synthase ThyX</fullName>
        <shortName evidence="1">TS</shortName>
        <shortName evidence="1">TSase</shortName>
    </alternativeName>
</protein>
<comment type="subunit">
    <text evidence="1">Homotetramer.</text>
</comment>
<dbReference type="EMBL" id="NNSR01000040">
    <property type="protein sequence ID" value="PKD31326.1"/>
    <property type="molecule type" value="Genomic_DNA"/>
</dbReference>
<dbReference type="GO" id="GO:0050660">
    <property type="term" value="F:flavin adenine dinucleotide binding"/>
    <property type="evidence" value="ECO:0007669"/>
    <property type="project" value="UniProtKB-UniRule"/>
</dbReference>
<feature type="binding site" description="in other chain" evidence="1">
    <location>
        <position position="180"/>
    </location>
    <ligand>
        <name>dUMP</name>
        <dbReference type="ChEBI" id="CHEBI:246422"/>
        <note>ligand shared between dimeric partners</note>
    </ligand>
</feature>
<feature type="binding site" evidence="1">
    <location>
        <position position="207"/>
    </location>
    <ligand>
        <name>dUMP</name>
        <dbReference type="ChEBI" id="CHEBI:246422"/>
        <note>ligand shared between dimeric partners</note>
    </ligand>
</feature>
<dbReference type="GO" id="GO:0006235">
    <property type="term" value="P:dTTP biosynthetic process"/>
    <property type="evidence" value="ECO:0007669"/>
    <property type="project" value="UniProtKB-UniRule"/>
</dbReference>
<feature type="binding site" evidence="1">
    <location>
        <begin position="196"/>
        <end position="198"/>
    </location>
    <ligand>
        <name>FAD</name>
        <dbReference type="ChEBI" id="CHEBI:57692"/>
        <note>ligand shared between neighboring subunits</note>
    </ligand>
</feature>
<comment type="function">
    <text evidence="1">Catalyzes the reductive methylation of 2'-deoxyuridine-5'-monophosphate (dUMP) to 2'-deoxythymidine-5'-monophosphate (dTMP) while utilizing 5,10-methylenetetrahydrofolate (mTHF) as the methyl donor, and NADPH and FADH(2) as the reductant.</text>
</comment>
<feature type="binding site" evidence="1">
    <location>
        <begin position="78"/>
        <end position="81"/>
    </location>
    <ligand>
        <name>dUMP</name>
        <dbReference type="ChEBI" id="CHEBI:246422"/>
        <note>ligand shared between dimeric partners</note>
    </ligand>
</feature>
<keyword evidence="1 2" id="KW-0489">Methyltransferase</keyword>
<dbReference type="AlphaFoldDB" id="A0A2N0USI8"/>
<feature type="binding site" evidence="1">
    <location>
        <position position="202"/>
    </location>
    <ligand>
        <name>FAD</name>
        <dbReference type="ChEBI" id="CHEBI:57692"/>
        <note>ligand shared between neighboring subunits</note>
    </ligand>
</feature>
<reference evidence="2" key="1">
    <citation type="journal article" date="2018" name="Environ. Microbiol.">
        <title>Sporulation capability and amylosome conservation among diverse human colonic and rumen isolates of the keystone starch-degrader Ruminococcus bromii.</title>
        <authorList>
            <person name="Mukhopadhya I."/>
            <person name="Morais S."/>
            <person name="Laverde-Gomez J."/>
            <person name="Sheridan P.O."/>
            <person name="Walker A.W."/>
            <person name="Kelly W."/>
            <person name="Klieve A.V."/>
            <person name="Ouwerkerk D."/>
            <person name="Duncan S.H."/>
            <person name="Louis P."/>
            <person name="Koropatkin N."/>
            <person name="Cockburn D."/>
            <person name="Kibler R."/>
            <person name="Cooper P.J."/>
            <person name="Sandoval C."/>
            <person name="Crost E."/>
            <person name="Juge N."/>
            <person name="Bayer E.A."/>
            <person name="Flint H.J."/>
        </authorList>
    </citation>
    <scope>NUCLEOTIDE SEQUENCE [LARGE SCALE GENOMIC DNA]</scope>
    <source>
        <strain evidence="2">ATCC 27255</strain>
    </source>
</reference>
<dbReference type="GO" id="GO:0004799">
    <property type="term" value="F:thymidylate synthase activity"/>
    <property type="evidence" value="ECO:0007669"/>
    <property type="project" value="TreeGrafter"/>
</dbReference>
<evidence type="ECO:0000313" key="3">
    <source>
        <dbReference type="Proteomes" id="UP000233425"/>
    </source>
</evidence>
<dbReference type="InterPro" id="IPR003669">
    <property type="entry name" value="Thymidylate_synthase_ThyX"/>
</dbReference>
<dbReference type="InterPro" id="IPR036098">
    <property type="entry name" value="Thymidylate_synthase_ThyX_sf"/>
</dbReference>
<keyword evidence="1" id="KW-0521">NADP</keyword>